<feature type="domain" description="DNA polymerase III alpha subunit finger" evidence="9">
    <location>
        <begin position="71"/>
        <end position="201"/>
    </location>
</feature>
<evidence type="ECO:0000256" key="7">
    <source>
        <dbReference type="ARBA" id="ARBA00023204"/>
    </source>
</evidence>
<keyword evidence="4" id="KW-0235">DNA replication</keyword>
<dbReference type="Proteomes" id="UP000599523">
    <property type="component" value="Unassembled WGS sequence"/>
</dbReference>
<dbReference type="PANTHER" id="PTHR32294">
    <property type="entry name" value="DNA POLYMERASE III SUBUNIT ALPHA"/>
    <property type="match status" value="1"/>
</dbReference>
<dbReference type="EMBL" id="WTVM01000288">
    <property type="protein sequence ID" value="NMG05287.1"/>
    <property type="molecule type" value="Genomic_DNA"/>
</dbReference>
<organism evidence="10 11">
    <name type="scientific">Azoarcus taiwanensis</name>
    <dbReference type="NCBI Taxonomy" id="666964"/>
    <lineage>
        <taxon>Bacteria</taxon>
        <taxon>Pseudomonadati</taxon>
        <taxon>Pseudomonadota</taxon>
        <taxon>Betaproteobacteria</taxon>
        <taxon>Rhodocyclales</taxon>
        <taxon>Zoogloeaceae</taxon>
        <taxon>Azoarcus</taxon>
    </lineage>
</organism>
<dbReference type="GO" id="GO:0006260">
    <property type="term" value="P:DNA replication"/>
    <property type="evidence" value="ECO:0007669"/>
    <property type="project" value="UniProtKB-KW"/>
</dbReference>
<feature type="non-terminal residue" evidence="10">
    <location>
        <position position="1"/>
    </location>
</feature>
<proteinExistence type="predicted"/>
<comment type="caution">
    <text evidence="10">The sequence shown here is derived from an EMBL/GenBank/DDBJ whole genome shotgun (WGS) entry which is preliminary data.</text>
</comment>
<evidence type="ECO:0000259" key="8">
    <source>
        <dbReference type="Pfam" id="PF07733"/>
    </source>
</evidence>
<dbReference type="Pfam" id="PF17657">
    <property type="entry name" value="DNA_pol3_finger"/>
    <property type="match status" value="1"/>
</dbReference>
<name>A0A972JDA2_9RHOO</name>
<reference evidence="10" key="1">
    <citation type="submission" date="2019-12" db="EMBL/GenBank/DDBJ databases">
        <title>Comparative genomics gives insights into the taxonomy of the Azoarcus-Aromatoleum group and reveals separate origins of nif in the plant-associated Azoarcus and non-plant-associated Aromatoleum sub-groups.</title>
        <authorList>
            <person name="Lafos M."/>
            <person name="Maluk M."/>
            <person name="Batista M."/>
            <person name="Junghare M."/>
            <person name="Carmona M."/>
            <person name="Faoro H."/>
            <person name="Cruz L.M."/>
            <person name="Battistoni F."/>
            <person name="De Souza E."/>
            <person name="Pedrosa F."/>
            <person name="Chen W.-M."/>
            <person name="Poole P.S."/>
            <person name="Dixon R.A."/>
            <person name="James E.K."/>
        </authorList>
    </citation>
    <scope>NUCLEOTIDE SEQUENCE</scope>
    <source>
        <strain evidence="10">NSC3</strain>
    </source>
</reference>
<dbReference type="PANTHER" id="PTHR32294:SF4">
    <property type="entry name" value="ERROR-PRONE DNA POLYMERASE"/>
    <property type="match status" value="1"/>
</dbReference>
<keyword evidence="5" id="KW-0227">DNA damage</keyword>
<dbReference type="InterPro" id="IPR004805">
    <property type="entry name" value="DnaE2/DnaE/PolC"/>
</dbReference>
<evidence type="ECO:0000313" key="11">
    <source>
        <dbReference type="Proteomes" id="UP000599523"/>
    </source>
</evidence>
<protein>
    <submittedName>
        <fullName evidence="10">Error-prone DNA polymerase</fullName>
    </submittedName>
</protein>
<accession>A0A972JDA2</accession>
<feature type="non-terminal residue" evidence="10">
    <location>
        <position position="201"/>
    </location>
</feature>
<evidence type="ECO:0000256" key="2">
    <source>
        <dbReference type="ARBA" id="ARBA00022679"/>
    </source>
</evidence>
<keyword evidence="6" id="KW-0239">DNA-directed DNA polymerase</keyword>
<keyword evidence="1" id="KW-0963">Cytoplasm</keyword>
<evidence type="ECO:0000256" key="5">
    <source>
        <dbReference type="ARBA" id="ARBA00022763"/>
    </source>
</evidence>
<dbReference type="GO" id="GO:0003887">
    <property type="term" value="F:DNA-directed DNA polymerase activity"/>
    <property type="evidence" value="ECO:0007669"/>
    <property type="project" value="UniProtKB-KW"/>
</dbReference>
<evidence type="ECO:0000256" key="1">
    <source>
        <dbReference type="ARBA" id="ARBA00022490"/>
    </source>
</evidence>
<evidence type="ECO:0000256" key="6">
    <source>
        <dbReference type="ARBA" id="ARBA00022932"/>
    </source>
</evidence>
<dbReference type="InterPro" id="IPR040982">
    <property type="entry name" value="DNA_pol3_finger"/>
</dbReference>
<keyword evidence="7" id="KW-0234">DNA repair</keyword>
<gene>
    <name evidence="10" type="ORF">GPA21_20340</name>
</gene>
<keyword evidence="11" id="KW-1185">Reference proteome</keyword>
<evidence type="ECO:0000313" key="10">
    <source>
        <dbReference type="EMBL" id="NMG05287.1"/>
    </source>
</evidence>
<dbReference type="GO" id="GO:0006281">
    <property type="term" value="P:DNA repair"/>
    <property type="evidence" value="ECO:0007669"/>
    <property type="project" value="UniProtKB-KW"/>
</dbReference>
<dbReference type="InterPro" id="IPR011708">
    <property type="entry name" value="DNA_pol3_alpha_NTPase_dom"/>
</dbReference>
<dbReference type="GO" id="GO:0008408">
    <property type="term" value="F:3'-5' exonuclease activity"/>
    <property type="evidence" value="ECO:0007669"/>
    <property type="project" value="InterPro"/>
</dbReference>
<evidence type="ECO:0000259" key="9">
    <source>
        <dbReference type="Pfam" id="PF17657"/>
    </source>
</evidence>
<evidence type="ECO:0000256" key="3">
    <source>
        <dbReference type="ARBA" id="ARBA00022695"/>
    </source>
</evidence>
<keyword evidence="2" id="KW-0808">Transferase</keyword>
<keyword evidence="3" id="KW-0548">Nucleotidyltransferase</keyword>
<evidence type="ECO:0000256" key="4">
    <source>
        <dbReference type="ARBA" id="ARBA00022705"/>
    </source>
</evidence>
<dbReference type="AlphaFoldDB" id="A0A972JDA2"/>
<dbReference type="Pfam" id="PF07733">
    <property type="entry name" value="DNA_pol3_alpha"/>
    <property type="match status" value="1"/>
</dbReference>
<feature type="domain" description="Bacterial DNA polymerase III alpha subunit NTPase" evidence="8">
    <location>
        <begin position="3"/>
        <end position="68"/>
    </location>
</feature>
<sequence>VRLLVELTYVLLGFPRHLSQHVGGFVIARGRLDELVPVENAAMADRTVIQWDKDDLDALGLLKIDVLALGMLSALRRSLEMVSRWRGWHFTLADIPREVPAVYRMLTNADSIGVFQVESRAQMTMLPRLAPDRFHDLVVEVAIVRPGPIQGGMLHPYLQARERARLGQPIDYPRPAHGNDEGVRPVLERTLGVPIFQEQVM</sequence>